<dbReference type="PANTHER" id="PTHR34142:SF1">
    <property type="entry name" value="GLYCOSIDE HYDROLASE FAMILY 5 DOMAIN-CONTAINING PROTEIN"/>
    <property type="match status" value="1"/>
</dbReference>
<dbReference type="AlphaFoldDB" id="A0A4Q1C8N2"/>
<feature type="domain" description="Glycoside hydrolase family 5" evidence="5">
    <location>
        <begin position="58"/>
        <end position="300"/>
    </location>
</feature>
<feature type="signal peptide" evidence="4">
    <location>
        <begin position="1"/>
        <end position="18"/>
    </location>
</feature>
<comment type="caution">
    <text evidence="6">The sequence shown here is derived from an EMBL/GenBank/DDBJ whole genome shotgun (WGS) entry which is preliminary data.</text>
</comment>
<dbReference type="InterPro" id="IPR018087">
    <property type="entry name" value="Glyco_hydro_5_CS"/>
</dbReference>
<keyword evidence="7" id="KW-1185">Reference proteome</keyword>
<keyword evidence="4" id="KW-0732">Signal</keyword>
<evidence type="ECO:0000256" key="4">
    <source>
        <dbReference type="SAM" id="SignalP"/>
    </source>
</evidence>
<dbReference type="InterPro" id="IPR001547">
    <property type="entry name" value="Glyco_hydro_5"/>
</dbReference>
<evidence type="ECO:0000256" key="1">
    <source>
        <dbReference type="ARBA" id="ARBA00022801"/>
    </source>
</evidence>
<dbReference type="SUPFAM" id="SSF51445">
    <property type="entry name" value="(Trans)glycosidases"/>
    <property type="match status" value="1"/>
</dbReference>
<evidence type="ECO:0000256" key="2">
    <source>
        <dbReference type="ARBA" id="ARBA00023295"/>
    </source>
</evidence>
<proteinExistence type="inferred from homology"/>
<comment type="similarity">
    <text evidence="3">Belongs to the glycosyl hydrolase 5 (cellulase A) family.</text>
</comment>
<evidence type="ECO:0000313" key="7">
    <source>
        <dbReference type="Proteomes" id="UP000290218"/>
    </source>
</evidence>
<dbReference type="PROSITE" id="PS00659">
    <property type="entry name" value="GLYCOSYL_HYDROL_F5"/>
    <property type="match status" value="1"/>
</dbReference>
<keyword evidence="1 3" id="KW-0378">Hydrolase</keyword>
<dbReference type="GO" id="GO:0000272">
    <property type="term" value="P:polysaccharide catabolic process"/>
    <property type="evidence" value="ECO:0007669"/>
    <property type="project" value="InterPro"/>
</dbReference>
<name>A0A4Q1C8N2_9BACT</name>
<feature type="chain" id="PRO_5020730893" evidence="4">
    <location>
        <begin position="19"/>
        <end position="338"/>
    </location>
</feature>
<sequence length="338" mass="37362">MIQLRPAFLCATLAVALAQSGCATTPSSAPTAAPEPATSGIVRQHGRLQVQGNRIVGTHGRPVSLAGNSFFWSQWMGRFYQAETVAWLKKDWGATIVRAALGVHQEDGYLQHPKENKQRVLKVVDAAVAHDLYVIIDWHDHHAEDHAAQAADFFADMARRYGHLPNVIYEIYNEPLRVSWPDTVKPYAEKVIAAIRQHDPDNLIVVGTPFWAQRVDLAAADPIKDPNVAYALHFYAGTHKADLRARAEQALSLGAALFVTEWGTCNADGNGPIDQASVREWMDFMRKHELSHCNWSVSDKRETASIVKPGAASKGGWSDSDLTPSGLFVRDLIRNWGK</sequence>
<evidence type="ECO:0000259" key="5">
    <source>
        <dbReference type="Pfam" id="PF00150"/>
    </source>
</evidence>
<keyword evidence="2 3" id="KW-0326">Glycosidase</keyword>
<evidence type="ECO:0000313" key="6">
    <source>
        <dbReference type="EMBL" id="RXK55313.1"/>
    </source>
</evidence>
<evidence type="ECO:0000256" key="3">
    <source>
        <dbReference type="RuleBase" id="RU361153"/>
    </source>
</evidence>
<dbReference type="Gene3D" id="3.20.20.80">
    <property type="entry name" value="Glycosidases"/>
    <property type="match status" value="1"/>
</dbReference>
<dbReference type="OrthoDB" id="154460at2"/>
<protein>
    <submittedName>
        <fullName evidence="6">Glycoside hydrolase family 5 protein</fullName>
    </submittedName>
</protein>
<gene>
    <name evidence="6" type="ORF">ESB00_05290</name>
</gene>
<dbReference type="Pfam" id="PF00150">
    <property type="entry name" value="Cellulase"/>
    <property type="match status" value="1"/>
</dbReference>
<accession>A0A4Q1C8N2</accession>
<dbReference type="Proteomes" id="UP000290218">
    <property type="component" value="Unassembled WGS sequence"/>
</dbReference>
<organism evidence="6 7">
    <name type="scientific">Oleiharenicola lentus</name>
    <dbReference type="NCBI Taxonomy" id="2508720"/>
    <lineage>
        <taxon>Bacteria</taxon>
        <taxon>Pseudomonadati</taxon>
        <taxon>Verrucomicrobiota</taxon>
        <taxon>Opitutia</taxon>
        <taxon>Opitutales</taxon>
        <taxon>Opitutaceae</taxon>
        <taxon>Oleiharenicola</taxon>
    </lineage>
</organism>
<reference evidence="6 7" key="1">
    <citation type="submission" date="2019-01" db="EMBL/GenBank/DDBJ databases">
        <title>Lacunisphaera sp. strain TWA-58.</title>
        <authorList>
            <person name="Chen W.-M."/>
        </authorList>
    </citation>
    <scope>NUCLEOTIDE SEQUENCE [LARGE SCALE GENOMIC DNA]</scope>
    <source>
        <strain evidence="6 7">TWA-58</strain>
    </source>
</reference>
<dbReference type="InterPro" id="IPR017853">
    <property type="entry name" value="GH"/>
</dbReference>
<dbReference type="PANTHER" id="PTHR34142">
    <property type="entry name" value="ENDO-BETA-1,4-GLUCANASE A"/>
    <property type="match status" value="1"/>
</dbReference>
<dbReference type="EMBL" id="SDHX01000001">
    <property type="protein sequence ID" value="RXK55313.1"/>
    <property type="molecule type" value="Genomic_DNA"/>
</dbReference>
<dbReference type="GO" id="GO:0004553">
    <property type="term" value="F:hydrolase activity, hydrolyzing O-glycosyl compounds"/>
    <property type="evidence" value="ECO:0007669"/>
    <property type="project" value="InterPro"/>
</dbReference>
<dbReference type="RefSeq" id="WP_129046677.1">
    <property type="nucleotide sequence ID" value="NZ_SDHX01000001.1"/>
</dbReference>